<dbReference type="EMBL" id="FN648926">
    <property type="protein sequence ID" value="CBN73781.1"/>
    <property type="molecule type" value="Genomic_DNA"/>
</dbReference>
<feature type="compositionally biased region" description="Pro residues" evidence="1">
    <location>
        <begin position="243"/>
        <end position="256"/>
    </location>
</feature>
<accession>D8LRZ7</accession>
<dbReference type="AlphaFoldDB" id="D8LRZ7"/>
<keyword evidence="3" id="KW-1185">Reference proteome</keyword>
<evidence type="ECO:0000313" key="2">
    <source>
        <dbReference type="EMBL" id="CBN73781.1"/>
    </source>
</evidence>
<evidence type="ECO:0000256" key="1">
    <source>
        <dbReference type="SAM" id="MobiDB-lite"/>
    </source>
</evidence>
<dbReference type="EMBL" id="FN649731">
    <property type="protein sequence ID" value="CBN73781.1"/>
    <property type="molecule type" value="Genomic_DNA"/>
</dbReference>
<dbReference type="InParanoid" id="D8LRZ7"/>
<feature type="compositionally biased region" description="Low complexity" evidence="1">
    <location>
        <begin position="266"/>
        <end position="281"/>
    </location>
</feature>
<organism evidence="2 3">
    <name type="scientific">Ectocarpus siliculosus</name>
    <name type="common">Brown alga</name>
    <name type="synonym">Conferva siliculosa</name>
    <dbReference type="NCBI Taxonomy" id="2880"/>
    <lineage>
        <taxon>Eukaryota</taxon>
        <taxon>Sar</taxon>
        <taxon>Stramenopiles</taxon>
        <taxon>Ochrophyta</taxon>
        <taxon>PX clade</taxon>
        <taxon>Phaeophyceae</taxon>
        <taxon>Ectocarpales</taxon>
        <taxon>Ectocarpaceae</taxon>
        <taxon>Ectocarpus</taxon>
    </lineage>
</organism>
<evidence type="ECO:0000313" key="3">
    <source>
        <dbReference type="Proteomes" id="UP000002630"/>
    </source>
</evidence>
<sequence>MGRYGHAWGPDNTSSRPALLVGIAVGRKFPFLGDVESTWANVEETIRNEVGGAYPLRRNNRQKLFRCKDEHEKSLPNRWSTVRIECAQAGTPARSPLSDDCKRRRNTSSKKINCNWKVLCQWPQRTVGPYITQVHLTHDTTPEGGMSDGKEHPPPRVFGDELSKEEIQQQELKIKELVEAGFGTTDLQKYLQRDGKRLGEQGKQKVRNLRRKYQEAKPLANAGLSSQTPSVVAPPETPRHIQPLPPPPPPPPPLPPRESSAEPFGLGASPSLPLAVSSPSAFVRDSPHGVRLSSTAPGAGARSNGEASNPSLETSRHADCMAFAKELASACSEIKSRDAMYRVIAHARVAALNAIQVELQCQGRRATGTSWA</sequence>
<dbReference type="Proteomes" id="UP000002630">
    <property type="component" value="Linkage Group LG06"/>
</dbReference>
<gene>
    <name evidence="2" type="ORF">Esi_0007_0041</name>
</gene>
<proteinExistence type="predicted"/>
<dbReference type="OrthoDB" id="10360930at2759"/>
<protein>
    <submittedName>
        <fullName evidence="2">Uncharacterized protein</fullName>
    </submittedName>
</protein>
<name>D8LRZ7_ECTSI</name>
<reference evidence="2 3" key="1">
    <citation type="journal article" date="2010" name="Nature">
        <title>The Ectocarpus genome and the independent evolution of multicellularity in brown algae.</title>
        <authorList>
            <person name="Cock J.M."/>
            <person name="Sterck L."/>
            <person name="Rouze P."/>
            <person name="Scornet D."/>
            <person name="Allen A.E."/>
            <person name="Amoutzias G."/>
            <person name="Anthouard V."/>
            <person name="Artiguenave F."/>
            <person name="Aury J.M."/>
            <person name="Badger J.H."/>
            <person name="Beszteri B."/>
            <person name="Billiau K."/>
            <person name="Bonnet E."/>
            <person name="Bothwell J.H."/>
            <person name="Bowler C."/>
            <person name="Boyen C."/>
            <person name="Brownlee C."/>
            <person name="Carrano C.J."/>
            <person name="Charrier B."/>
            <person name="Cho G.Y."/>
            <person name="Coelho S.M."/>
            <person name="Collen J."/>
            <person name="Corre E."/>
            <person name="Da Silva C."/>
            <person name="Delage L."/>
            <person name="Delaroque N."/>
            <person name="Dittami S.M."/>
            <person name="Doulbeau S."/>
            <person name="Elias M."/>
            <person name="Farnham G."/>
            <person name="Gachon C.M."/>
            <person name="Gschloessl B."/>
            <person name="Heesch S."/>
            <person name="Jabbari K."/>
            <person name="Jubin C."/>
            <person name="Kawai H."/>
            <person name="Kimura K."/>
            <person name="Kloareg B."/>
            <person name="Kupper F.C."/>
            <person name="Lang D."/>
            <person name="Le Bail A."/>
            <person name="Leblanc C."/>
            <person name="Lerouge P."/>
            <person name="Lohr M."/>
            <person name="Lopez P.J."/>
            <person name="Martens C."/>
            <person name="Maumus F."/>
            <person name="Michel G."/>
            <person name="Miranda-Saavedra D."/>
            <person name="Morales J."/>
            <person name="Moreau H."/>
            <person name="Motomura T."/>
            <person name="Nagasato C."/>
            <person name="Napoli C.A."/>
            <person name="Nelson D.R."/>
            <person name="Nyvall-Collen P."/>
            <person name="Peters A.F."/>
            <person name="Pommier C."/>
            <person name="Potin P."/>
            <person name="Poulain J."/>
            <person name="Quesneville H."/>
            <person name="Read B."/>
            <person name="Rensing S.A."/>
            <person name="Ritter A."/>
            <person name="Rousvoal S."/>
            <person name="Samanta M."/>
            <person name="Samson G."/>
            <person name="Schroeder D.C."/>
            <person name="Segurens B."/>
            <person name="Strittmatter M."/>
            <person name="Tonon T."/>
            <person name="Tregear J.W."/>
            <person name="Valentin K."/>
            <person name="von Dassow P."/>
            <person name="Yamagishi T."/>
            <person name="Van de Peer Y."/>
            <person name="Wincker P."/>
        </authorList>
    </citation>
    <scope>NUCLEOTIDE SEQUENCE [LARGE SCALE GENOMIC DNA]</scope>
    <source>
        <strain evidence="3">Ec32 / CCAP1310/4</strain>
    </source>
</reference>
<feature type="region of interest" description="Disordered" evidence="1">
    <location>
        <begin position="216"/>
        <end position="313"/>
    </location>
</feature>